<accession>A0A1W1BPY6</accession>
<dbReference type="AlphaFoldDB" id="A0A1W1BPY6"/>
<proteinExistence type="inferred from homology"/>
<evidence type="ECO:0000313" key="5">
    <source>
        <dbReference type="EMBL" id="SFV55535.1"/>
    </source>
</evidence>
<comment type="similarity">
    <text evidence="4">Belongs to the RNA methyltransferase RlmH family.</text>
</comment>
<dbReference type="GO" id="GO:0008168">
    <property type="term" value="F:methyltransferase activity"/>
    <property type="evidence" value="ECO:0007669"/>
    <property type="project" value="UniProtKB-KW"/>
</dbReference>
<organism evidence="5">
    <name type="scientific">hydrothermal vent metagenome</name>
    <dbReference type="NCBI Taxonomy" id="652676"/>
    <lineage>
        <taxon>unclassified sequences</taxon>
        <taxon>metagenomes</taxon>
        <taxon>ecological metagenomes</taxon>
    </lineage>
</organism>
<evidence type="ECO:0000256" key="2">
    <source>
        <dbReference type="ARBA" id="ARBA00022679"/>
    </source>
</evidence>
<dbReference type="HAMAP" id="MF_00658">
    <property type="entry name" value="23SrRNA_methyltr_H"/>
    <property type="match status" value="1"/>
</dbReference>
<evidence type="ECO:0000256" key="1">
    <source>
        <dbReference type="ARBA" id="ARBA00022603"/>
    </source>
</evidence>
<dbReference type="Pfam" id="PF02590">
    <property type="entry name" value="SPOUT_MTase"/>
    <property type="match status" value="1"/>
</dbReference>
<gene>
    <name evidence="5" type="ORF">MNB_SM-7-284</name>
</gene>
<sequence length="152" mass="17185">MNVEIISIAKREKSIYDPLYKEFTKMIGRYAKVKDTELFPKEVAKAHTISPQASQKAYTNVLTPHLGGGFCITLDPNGKIIDSYEFSKLLDGKISLKFFIGGAYGFDEEFLKRSDKVISLGKLTMSHKVAKVVLLEQIYRGLSILNNHPYHK</sequence>
<dbReference type="SUPFAM" id="SSF75217">
    <property type="entry name" value="alpha/beta knot"/>
    <property type="match status" value="1"/>
</dbReference>
<dbReference type="InterPro" id="IPR029028">
    <property type="entry name" value="Alpha/beta_knot_MTases"/>
</dbReference>
<protein>
    <submittedName>
        <fullName evidence="5">LSU m3Psi1915 methyltransferase RlmH</fullName>
    </submittedName>
</protein>
<dbReference type="InterPro" id="IPR003742">
    <property type="entry name" value="RlmH-like"/>
</dbReference>
<dbReference type="PANTHER" id="PTHR33603">
    <property type="entry name" value="METHYLTRANSFERASE"/>
    <property type="match status" value="1"/>
</dbReference>
<dbReference type="PIRSF" id="PIRSF004505">
    <property type="entry name" value="MT_bac"/>
    <property type="match status" value="1"/>
</dbReference>
<dbReference type="EMBL" id="FPHB01000034">
    <property type="protein sequence ID" value="SFV55535.1"/>
    <property type="molecule type" value="Genomic_DNA"/>
</dbReference>
<keyword evidence="2 5" id="KW-0808">Transferase</keyword>
<dbReference type="GO" id="GO:0032259">
    <property type="term" value="P:methylation"/>
    <property type="evidence" value="ECO:0007669"/>
    <property type="project" value="UniProtKB-KW"/>
</dbReference>
<keyword evidence="1 5" id="KW-0489">Methyltransferase</keyword>
<evidence type="ECO:0000256" key="3">
    <source>
        <dbReference type="ARBA" id="ARBA00022691"/>
    </source>
</evidence>
<dbReference type="GO" id="GO:0006364">
    <property type="term" value="P:rRNA processing"/>
    <property type="evidence" value="ECO:0007669"/>
    <property type="project" value="InterPro"/>
</dbReference>
<keyword evidence="3" id="KW-0949">S-adenosyl-L-methionine</keyword>
<dbReference type="Gene3D" id="3.40.1280.10">
    <property type="match status" value="1"/>
</dbReference>
<evidence type="ECO:0000256" key="4">
    <source>
        <dbReference type="ARBA" id="ARBA00038303"/>
    </source>
</evidence>
<dbReference type="InterPro" id="IPR029026">
    <property type="entry name" value="tRNA_m1G_MTases_N"/>
</dbReference>
<dbReference type="PANTHER" id="PTHR33603:SF1">
    <property type="entry name" value="RIBOSOMAL RNA LARGE SUBUNIT METHYLTRANSFERASE H"/>
    <property type="match status" value="1"/>
</dbReference>
<name>A0A1W1BPY6_9ZZZZ</name>
<reference evidence="5" key="1">
    <citation type="submission" date="2016-10" db="EMBL/GenBank/DDBJ databases">
        <authorList>
            <person name="de Groot N.N."/>
        </authorList>
    </citation>
    <scope>NUCLEOTIDE SEQUENCE</scope>
</reference>
<dbReference type="CDD" id="cd18081">
    <property type="entry name" value="RlmH-like"/>
    <property type="match status" value="1"/>
</dbReference>